<dbReference type="EMBL" id="JBHTJI010000042">
    <property type="protein sequence ID" value="MFD0991063.1"/>
    <property type="molecule type" value="Genomic_DNA"/>
</dbReference>
<dbReference type="NCBIfam" id="TIGR04183">
    <property type="entry name" value="Por_Secre_tail"/>
    <property type="match status" value="1"/>
</dbReference>
<keyword evidence="4" id="KW-1185">Reference proteome</keyword>
<feature type="domain" description="Secretion system C-terminal sorting" evidence="2">
    <location>
        <begin position="373"/>
        <end position="447"/>
    </location>
</feature>
<comment type="caution">
    <text evidence="3">The sequence shown here is derived from an EMBL/GenBank/DDBJ whole genome shotgun (WGS) entry which is preliminary data.</text>
</comment>
<evidence type="ECO:0000313" key="3">
    <source>
        <dbReference type="EMBL" id="MFD0991063.1"/>
    </source>
</evidence>
<dbReference type="Pfam" id="PF18962">
    <property type="entry name" value="Por_Secre_tail"/>
    <property type="match status" value="1"/>
</dbReference>
<sequence length="452" mass="48190">VNSVVYTTSQSGLRITNDGCTADQVLNLTVTPKPADVVTNATICSGASYTWSVNSVVYTTSQSGLRITNDGCTADQVLNLTVTPKPTDVVTNVTICSGASYTWSVNSVVYTTSQSGLRITNDGCTADQVLNLTVTPKPADVVTNATICSGASYTWSVNSVVYTTSQSGLRITNDGCTADQVLNLTVTPKPADVVTNATICSGDSYTWSVNSVVYTTSQSGLRITNDGCTADQVLNLTVTPKPADVVTNVTICSGDSYTWSVNSVVYTTSQSGLRITNDGCTADQVLNLTVTPLNQYYVDADGDGYGSTTSAMLCDTTAPSGYSINNTDCDDSNFNINPGASEISGNGIDDDCNPSTPDGSLEIDDFNINNINISPNPFNNKIVVKLPLNYNNSAFNIKVFDLNGRLVYEQKHYSNNGTITVMDIQNLEQAPYLVKITSYKTNTSILKRLIKF</sequence>
<organism evidence="3 4">
    <name type="scientific">Mariniflexile jejuense</name>
    <dbReference type="NCBI Taxonomy" id="1173582"/>
    <lineage>
        <taxon>Bacteria</taxon>
        <taxon>Pseudomonadati</taxon>
        <taxon>Bacteroidota</taxon>
        <taxon>Flavobacteriia</taxon>
        <taxon>Flavobacteriales</taxon>
        <taxon>Flavobacteriaceae</taxon>
        <taxon>Mariniflexile</taxon>
    </lineage>
</organism>
<keyword evidence="1" id="KW-0732">Signal</keyword>
<dbReference type="InterPro" id="IPR026444">
    <property type="entry name" value="Secre_tail"/>
</dbReference>
<evidence type="ECO:0000259" key="2">
    <source>
        <dbReference type="Pfam" id="PF18962"/>
    </source>
</evidence>
<dbReference type="Gene3D" id="2.60.40.3080">
    <property type="match status" value="1"/>
</dbReference>
<proteinExistence type="predicted"/>
<dbReference type="InterPro" id="IPR021655">
    <property type="entry name" value="Put_metal-bd"/>
</dbReference>
<protein>
    <submittedName>
        <fullName evidence="3">T9SS type A sorting domain-containing protein</fullName>
    </submittedName>
</protein>
<evidence type="ECO:0000313" key="4">
    <source>
        <dbReference type="Proteomes" id="UP001597061"/>
    </source>
</evidence>
<gene>
    <name evidence="3" type="ORF">ACFQ1R_13220</name>
</gene>
<name>A0ABW3JKN0_9FLAO</name>
<dbReference type="RefSeq" id="WP_379926737.1">
    <property type="nucleotide sequence ID" value="NZ_JBHTJI010000042.1"/>
</dbReference>
<feature type="non-terminal residue" evidence="3">
    <location>
        <position position="1"/>
    </location>
</feature>
<reference evidence="4" key="1">
    <citation type="journal article" date="2019" name="Int. J. Syst. Evol. Microbiol.">
        <title>The Global Catalogue of Microorganisms (GCM) 10K type strain sequencing project: providing services to taxonomists for standard genome sequencing and annotation.</title>
        <authorList>
            <consortium name="The Broad Institute Genomics Platform"/>
            <consortium name="The Broad Institute Genome Sequencing Center for Infectious Disease"/>
            <person name="Wu L."/>
            <person name="Ma J."/>
        </authorList>
    </citation>
    <scope>NUCLEOTIDE SEQUENCE [LARGE SCALE GENOMIC DNA]</scope>
    <source>
        <strain evidence="4">CCUG 62414</strain>
    </source>
</reference>
<dbReference type="Proteomes" id="UP001597061">
    <property type="component" value="Unassembled WGS sequence"/>
</dbReference>
<evidence type="ECO:0000256" key="1">
    <source>
        <dbReference type="ARBA" id="ARBA00022729"/>
    </source>
</evidence>
<accession>A0ABW3JKN0</accession>
<dbReference type="Pfam" id="PF11617">
    <property type="entry name" value="Cu-binding_MopE"/>
    <property type="match status" value="1"/>
</dbReference>